<keyword evidence="4 5" id="KW-0472">Membrane</keyword>
<dbReference type="AlphaFoldDB" id="A0AAJ5Z046"/>
<sequence>MAVSNAPPPYSYQAISQDEEGQFAAEDSDAYKFGETVEQSDPEIRAMFIRKVYAVLFVQLLGTALVAGAMTTSSATAWLQNNMWFMLIPLVGSFASLAALYWKSTSHPLNLFLLGLFTLMESLSVGMLVSVMDRGLVLKAVCLTTFLFAALSLFTLQTKYDFGSLGSVLYYGLMVMIGTGFVQLFLPYNHLFELGYSVLACVLFSGYILFDTYQIQQRMSPDMWVLANVSLYLDVINLFISILRVLNSTSDE</sequence>
<protein>
    <submittedName>
        <fullName evidence="6">Uncharacterized protein</fullName>
    </submittedName>
</protein>
<evidence type="ECO:0000313" key="6">
    <source>
        <dbReference type="EMBL" id="WFD00733.1"/>
    </source>
</evidence>
<feature type="transmembrane region" description="Helical" evidence="5">
    <location>
        <begin position="109"/>
        <end position="130"/>
    </location>
</feature>
<keyword evidence="3 5" id="KW-1133">Transmembrane helix</keyword>
<reference evidence="6 7" key="1">
    <citation type="submission" date="2023-03" db="EMBL/GenBank/DDBJ databases">
        <title>Mating type loci evolution in Malassezia.</title>
        <authorList>
            <person name="Coelho M.A."/>
        </authorList>
    </citation>
    <scope>NUCLEOTIDE SEQUENCE [LARGE SCALE GENOMIC DNA]</scope>
    <source>
        <strain evidence="6 7">CBS 9725</strain>
    </source>
</reference>
<feature type="transmembrane region" description="Helical" evidence="5">
    <location>
        <begin position="136"/>
        <end position="156"/>
    </location>
</feature>
<dbReference type="PANTHER" id="PTHR23291:SF50">
    <property type="entry name" value="PROTEIN LIFEGUARD 4"/>
    <property type="match status" value="1"/>
</dbReference>
<dbReference type="Proteomes" id="UP001219567">
    <property type="component" value="Chromosome 6"/>
</dbReference>
<evidence type="ECO:0000313" key="7">
    <source>
        <dbReference type="Proteomes" id="UP001219567"/>
    </source>
</evidence>
<proteinExistence type="inferred from homology"/>
<feature type="transmembrane region" description="Helical" evidence="5">
    <location>
        <begin position="83"/>
        <end position="102"/>
    </location>
</feature>
<comment type="subcellular location">
    <subcellularLocation>
        <location evidence="1">Membrane</location>
        <topology evidence="1">Multi-pass membrane protein</topology>
    </subcellularLocation>
</comment>
<keyword evidence="2 5" id="KW-0812">Transmembrane</keyword>
<dbReference type="Pfam" id="PF01027">
    <property type="entry name" value="Bax1-I"/>
    <property type="match status" value="1"/>
</dbReference>
<dbReference type="GO" id="GO:0016020">
    <property type="term" value="C:membrane"/>
    <property type="evidence" value="ECO:0007669"/>
    <property type="project" value="UniProtKB-SubCell"/>
</dbReference>
<feature type="transmembrane region" description="Helical" evidence="5">
    <location>
        <begin position="194"/>
        <end position="213"/>
    </location>
</feature>
<gene>
    <name evidence="6" type="ORF">MYAM1_003485</name>
</gene>
<feature type="transmembrane region" description="Helical" evidence="5">
    <location>
        <begin position="168"/>
        <end position="188"/>
    </location>
</feature>
<name>A0AAJ5Z046_9BASI</name>
<dbReference type="InterPro" id="IPR006214">
    <property type="entry name" value="Bax_inhibitor_1-related"/>
</dbReference>
<dbReference type="PANTHER" id="PTHR23291">
    <property type="entry name" value="BAX INHIBITOR-RELATED"/>
    <property type="match status" value="1"/>
</dbReference>
<evidence type="ECO:0000256" key="2">
    <source>
        <dbReference type="ARBA" id="ARBA00022692"/>
    </source>
</evidence>
<evidence type="ECO:0000256" key="5">
    <source>
        <dbReference type="RuleBase" id="RU004379"/>
    </source>
</evidence>
<accession>A0AAJ5Z046</accession>
<keyword evidence="7" id="KW-1185">Reference proteome</keyword>
<organism evidence="6 7">
    <name type="scientific">Malassezia yamatoensis</name>
    <dbReference type="NCBI Taxonomy" id="253288"/>
    <lineage>
        <taxon>Eukaryota</taxon>
        <taxon>Fungi</taxon>
        <taxon>Dikarya</taxon>
        <taxon>Basidiomycota</taxon>
        <taxon>Ustilaginomycotina</taxon>
        <taxon>Malasseziomycetes</taxon>
        <taxon>Malasseziales</taxon>
        <taxon>Malasseziaceae</taxon>
        <taxon>Malassezia</taxon>
    </lineage>
</organism>
<feature type="transmembrane region" description="Helical" evidence="5">
    <location>
        <begin position="225"/>
        <end position="246"/>
    </location>
</feature>
<feature type="transmembrane region" description="Helical" evidence="5">
    <location>
        <begin position="52"/>
        <end position="71"/>
    </location>
</feature>
<comment type="similarity">
    <text evidence="5">Belongs to the BI1 family.</text>
</comment>
<evidence type="ECO:0000256" key="1">
    <source>
        <dbReference type="ARBA" id="ARBA00004141"/>
    </source>
</evidence>
<dbReference type="EMBL" id="CP119948">
    <property type="protein sequence ID" value="WFD00733.1"/>
    <property type="molecule type" value="Genomic_DNA"/>
</dbReference>
<evidence type="ECO:0000256" key="4">
    <source>
        <dbReference type="ARBA" id="ARBA00023136"/>
    </source>
</evidence>
<evidence type="ECO:0000256" key="3">
    <source>
        <dbReference type="ARBA" id="ARBA00022989"/>
    </source>
</evidence>